<dbReference type="GO" id="GO:0003755">
    <property type="term" value="F:peptidyl-prolyl cis-trans isomerase activity"/>
    <property type="evidence" value="ECO:0007669"/>
    <property type="project" value="UniProtKB-KW"/>
</dbReference>
<keyword evidence="1" id="KW-0697">Rotamase</keyword>
<keyword evidence="2" id="KW-1133">Transmembrane helix</keyword>
<evidence type="ECO:0000256" key="2">
    <source>
        <dbReference type="SAM" id="Phobius"/>
    </source>
</evidence>
<name>A0A1I3JLM1_9SPIR</name>
<dbReference type="PROSITE" id="PS50198">
    <property type="entry name" value="PPIC_PPIASE_2"/>
    <property type="match status" value="1"/>
</dbReference>
<dbReference type="InterPro" id="IPR000297">
    <property type="entry name" value="PPIase_PpiC"/>
</dbReference>
<accession>A0A1I3JLM1</accession>
<evidence type="ECO:0000313" key="4">
    <source>
        <dbReference type="EMBL" id="SFI60775.1"/>
    </source>
</evidence>
<dbReference type="AlphaFoldDB" id="A0A1I3JLM1"/>
<evidence type="ECO:0000256" key="1">
    <source>
        <dbReference type="PROSITE-ProRule" id="PRU00278"/>
    </source>
</evidence>
<keyword evidence="2" id="KW-0812">Transmembrane</keyword>
<dbReference type="InterPro" id="IPR046357">
    <property type="entry name" value="PPIase_dom_sf"/>
</dbReference>
<dbReference type="Gene3D" id="3.10.50.40">
    <property type="match status" value="1"/>
</dbReference>
<dbReference type="EMBL" id="FORI01000003">
    <property type="protein sequence ID" value="SFI60775.1"/>
    <property type="molecule type" value="Genomic_DNA"/>
</dbReference>
<evidence type="ECO:0000259" key="3">
    <source>
        <dbReference type="PROSITE" id="PS50198"/>
    </source>
</evidence>
<dbReference type="Proteomes" id="UP000182737">
    <property type="component" value="Unassembled WGS sequence"/>
</dbReference>
<dbReference type="Pfam" id="PF00639">
    <property type="entry name" value="Rotamase"/>
    <property type="match status" value="1"/>
</dbReference>
<organism evidence="4 5">
    <name type="scientific">Treponema bryantii</name>
    <dbReference type="NCBI Taxonomy" id="163"/>
    <lineage>
        <taxon>Bacteria</taxon>
        <taxon>Pseudomonadati</taxon>
        <taxon>Spirochaetota</taxon>
        <taxon>Spirochaetia</taxon>
        <taxon>Spirochaetales</taxon>
        <taxon>Treponemataceae</taxon>
        <taxon>Treponema</taxon>
    </lineage>
</organism>
<reference evidence="5" key="1">
    <citation type="submission" date="2016-10" db="EMBL/GenBank/DDBJ databases">
        <authorList>
            <person name="Varghese N."/>
            <person name="Submissions S."/>
        </authorList>
    </citation>
    <scope>NUCLEOTIDE SEQUENCE [LARGE SCALE GENOMIC DNA]</scope>
    <source>
        <strain evidence="5">XBD1002</strain>
    </source>
</reference>
<protein>
    <submittedName>
        <fullName evidence="4">PPIC-type PPIASE domain-containing protein</fullName>
    </submittedName>
</protein>
<keyword evidence="5" id="KW-1185">Reference proteome</keyword>
<keyword evidence="2" id="KW-0472">Membrane</keyword>
<evidence type="ECO:0000313" key="5">
    <source>
        <dbReference type="Proteomes" id="UP000182737"/>
    </source>
</evidence>
<dbReference type="SUPFAM" id="SSF54534">
    <property type="entry name" value="FKBP-like"/>
    <property type="match status" value="1"/>
</dbReference>
<sequence length="489" mass="54547">MKKNTVYTLGSLIILLICAFCFVVLPAVEGRTSRQQGADIPVFGKYDGKEIKYEQGTEFANFVSQYGQMYQMYGQQLDQSTYYQIFNQAFKSTVLNYAYTDAVKKSGYVVPQSAITREILPYFSDENGNYSSKLYKQASDEIKQELHDSAESSIAAERFANDNFASSSETVGLNPLYGLKTSSAEKSFIANMNKEQRGFKMAAFSKNDYPLDEKLKFANQNAALFNKYDMSLITVEEKSNAESIAKRIANNEITFEDAISEYSDKSYSTSEGKLTNSYQYQISTILQNKEDLAAVTGLAVGAVSDVIQTNTGYTIFKNNAAVTKPDFNTEDSQRVVTTYINTYELTLVEDYFFAKANDFVKEAKASDFDSAAAKLSVKTSEIAQFPLNYGNVDVLNTLSTTEDGMSNVEKNENFLKAAFSLKLNEYSEPMVVNNNIVVLQYTTAGTAADDDVNVNLLVAHDQSSAADSIMHSDKLEDNFISVYFDNYLR</sequence>
<gene>
    <name evidence="4" type="ORF">SAMN04487775_10392</name>
</gene>
<dbReference type="SUPFAM" id="SSF109998">
    <property type="entry name" value="Triger factor/SurA peptide-binding domain-like"/>
    <property type="match status" value="1"/>
</dbReference>
<feature type="transmembrane region" description="Helical" evidence="2">
    <location>
        <begin position="6"/>
        <end position="28"/>
    </location>
</feature>
<dbReference type="Pfam" id="PF13623">
    <property type="entry name" value="SurA_N_2"/>
    <property type="match status" value="1"/>
</dbReference>
<dbReference type="RefSeq" id="WP_074930943.1">
    <property type="nucleotide sequence ID" value="NZ_FORI01000003.1"/>
</dbReference>
<feature type="domain" description="PpiC" evidence="3">
    <location>
        <begin position="232"/>
        <end position="320"/>
    </location>
</feature>
<dbReference type="OrthoDB" id="362685at2"/>
<dbReference type="InterPro" id="IPR027304">
    <property type="entry name" value="Trigger_fact/SurA_dom_sf"/>
</dbReference>
<keyword evidence="1" id="KW-0413">Isomerase</keyword>
<proteinExistence type="predicted"/>